<comment type="caution">
    <text evidence="4">The sequence shown here is derived from an EMBL/GenBank/DDBJ whole genome shotgun (WGS) entry which is preliminary data.</text>
</comment>
<evidence type="ECO:0000313" key="4">
    <source>
        <dbReference type="EMBL" id="GLK08128.1"/>
    </source>
</evidence>
<protein>
    <recommendedName>
        <fullName evidence="3">Glycosyltransferase 2-like domain-containing protein</fullName>
    </recommendedName>
</protein>
<feature type="compositionally biased region" description="Basic and acidic residues" evidence="2">
    <location>
        <begin position="51"/>
        <end position="69"/>
    </location>
</feature>
<keyword evidence="1" id="KW-0175">Coiled coil</keyword>
<dbReference type="Gene3D" id="3.90.550.10">
    <property type="entry name" value="Spore Coat Polysaccharide Biosynthesis Protein SpsA, Chain A"/>
    <property type="match status" value="1"/>
</dbReference>
<dbReference type="SUPFAM" id="SSF53448">
    <property type="entry name" value="Nucleotide-diphospho-sugar transferases"/>
    <property type="match status" value="1"/>
</dbReference>
<evidence type="ECO:0000259" key="3">
    <source>
        <dbReference type="Pfam" id="PF00535"/>
    </source>
</evidence>
<keyword evidence="5" id="KW-1185">Reference proteome</keyword>
<proteinExistence type="predicted"/>
<feature type="compositionally biased region" description="Low complexity" evidence="2">
    <location>
        <begin position="423"/>
        <end position="439"/>
    </location>
</feature>
<evidence type="ECO:0000256" key="2">
    <source>
        <dbReference type="SAM" id="MobiDB-lite"/>
    </source>
</evidence>
<name>A0A9W6MBX6_9ACTN</name>
<accession>A0A9W6MBX6</accession>
<dbReference type="PANTHER" id="PTHR43685">
    <property type="entry name" value="GLYCOSYLTRANSFERASE"/>
    <property type="match status" value="1"/>
</dbReference>
<dbReference type="Pfam" id="PF00535">
    <property type="entry name" value="Glycos_transf_2"/>
    <property type="match status" value="1"/>
</dbReference>
<feature type="compositionally biased region" description="Basic and acidic residues" evidence="2">
    <location>
        <begin position="20"/>
        <end position="43"/>
    </location>
</feature>
<dbReference type="PANTHER" id="PTHR43685:SF3">
    <property type="entry name" value="SLR2126 PROTEIN"/>
    <property type="match status" value="1"/>
</dbReference>
<dbReference type="CDD" id="cd00761">
    <property type="entry name" value="Glyco_tranf_GTA_type"/>
    <property type="match status" value="1"/>
</dbReference>
<feature type="compositionally biased region" description="Low complexity" evidence="2">
    <location>
        <begin position="463"/>
        <end position="492"/>
    </location>
</feature>
<dbReference type="InterPro" id="IPR050834">
    <property type="entry name" value="Glycosyltransf_2"/>
</dbReference>
<dbReference type="EMBL" id="BSEV01000002">
    <property type="protein sequence ID" value="GLK08128.1"/>
    <property type="molecule type" value="Genomic_DNA"/>
</dbReference>
<dbReference type="InterPro" id="IPR001173">
    <property type="entry name" value="Glyco_trans_2-like"/>
</dbReference>
<feature type="region of interest" description="Disordered" evidence="2">
    <location>
        <begin position="454"/>
        <end position="496"/>
    </location>
</feature>
<feature type="domain" description="Glycosyltransferase 2-like" evidence="3">
    <location>
        <begin position="102"/>
        <end position="220"/>
    </location>
</feature>
<feature type="coiled-coil region" evidence="1">
    <location>
        <begin position="642"/>
        <end position="676"/>
    </location>
</feature>
<dbReference type="InterPro" id="IPR029044">
    <property type="entry name" value="Nucleotide-diphossugar_trans"/>
</dbReference>
<reference evidence="4" key="2">
    <citation type="submission" date="2023-01" db="EMBL/GenBank/DDBJ databases">
        <authorList>
            <person name="Sun Q."/>
            <person name="Evtushenko L."/>
        </authorList>
    </citation>
    <scope>NUCLEOTIDE SEQUENCE</scope>
    <source>
        <strain evidence="4">VKM Ac-2007</strain>
    </source>
</reference>
<sequence>MNARTRREGGAAPATSAARGEGRGDGVDAPTREKARGEGREEGVDAPTRGKAREEGRERREEGQDVPARRERRVSPPRIPGNDFGVLNPPAPGTWEPRVAVSVVIPARGGQNKLDLTLAALAAQTYPSHLLEVIVVDDGSAPPLRLPEIAPEHTRIVHGLPGRPGIAGALETGTAVADGEVIHRMDADIVSYRDHVEAHMRWHHLADYLVVTGTLRFTAMAGTPPTAAEVRTAVAGDRARSLFEEDPDHGHDWIGDLLAAHRGFRDAPSPLLHRVHVGATVSLPAALLREAGGMDTSLALGEDTELGYRLTQTGAVFVPDQEALSWHLGVTTAMRRPGEVRRHNDPFIADRVPYRRNLRTDPGRQWLVPYVEVVVDAEDASFEDVRASVDGALASTLADVSVVVTGPWDALSESLPGTPPEGPSTGSAESAESAGSVSSVSSVDSAGSVSFAGPVGPTGSVGPADSLAPADPADSLDPADSVGPAGPVGPVGQDTPLDAPLLDLRLVRGQYANDGRVRFAERVPPTAFPAPFRLVCPAGWVPGAESLAMLVELADKDDEGLLLVALEERETGVVAARFERTAAVARALRVAGDDESLDDVIADLYGATWLDAESWRFRPAARAYPAWASDRNREAVRWRAEAEARTRDAERARRQVAALKAELKELRAQAAKGTRDTARWREKAEQRRLEAVALRQTQQRSLLRRATRRLRRIVEGPR</sequence>
<feature type="region of interest" description="Disordered" evidence="2">
    <location>
        <begin position="411"/>
        <end position="439"/>
    </location>
</feature>
<organism evidence="4 5">
    <name type="scientific">Streptosporangium carneum</name>
    <dbReference type="NCBI Taxonomy" id="47481"/>
    <lineage>
        <taxon>Bacteria</taxon>
        <taxon>Bacillati</taxon>
        <taxon>Actinomycetota</taxon>
        <taxon>Actinomycetes</taxon>
        <taxon>Streptosporangiales</taxon>
        <taxon>Streptosporangiaceae</taxon>
        <taxon>Streptosporangium</taxon>
    </lineage>
</organism>
<gene>
    <name evidence="4" type="ORF">GCM10017600_15330</name>
</gene>
<dbReference type="Proteomes" id="UP001143474">
    <property type="component" value="Unassembled WGS sequence"/>
</dbReference>
<dbReference type="AlphaFoldDB" id="A0A9W6MBX6"/>
<reference evidence="4" key="1">
    <citation type="journal article" date="2014" name="Int. J. Syst. Evol. Microbiol.">
        <title>Complete genome sequence of Corynebacterium casei LMG S-19264T (=DSM 44701T), isolated from a smear-ripened cheese.</title>
        <authorList>
            <consortium name="US DOE Joint Genome Institute (JGI-PGF)"/>
            <person name="Walter F."/>
            <person name="Albersmeier A."/>
            <person name="Kalinowski J."/>
            <person name="Ruckert C."/>
        </authorList>
    </citation>
    <scope>NUCLEOTIDE SEQUENCE</scope>
    <source>
        <strain evidence="4">VKM Ac-2007</strain>
    </source>
</reference>
<feature type="region of interest" description="Disordered" evidence="2">
    <location>
        <begin position="1"/>
        <end position="87"/>
    </location>
</feature>
<evidence type="ECO:0000313" key="5">
    <source>
        <dbReference type="Proteomes" id="UP001143474"/>
    </source>
</evidence>
<evidence type="ECO:0000256" key="1">
    <source>
        <dbReference type="SAM" id="Coils"/>
    </source>
</evidence>